<evidence type="ECO:0000313" key="2">
    <source>
        <dbReference type="Proteomes" id="UP000829829"/>
    </source>
</evidence>
<accession>A0A9Q8RP58</accession>
<dbReference type="AlphaFoldDB" id="A0A9Q8RP58"/>
<reference evidence="1" key="1">
    <citation type="submission" date="2022-02" db="EMBL/GenBank/DDBJ databases">
        <title>The genetically variable rfb locus in Leptospira is a mobile cassette and a molecular signature of serovar identity.</title>
        <authorList>
            <person name="Nieves C."/>
            <person name="Vincent A.T."/>
            <person name="Zarantonelli L."/>
            <person name="Picardeau M."/>
            <person name="Veyrier F.J."/>
            <person name="Buschiazzo A."/>
        </authorList>
    </citation>
    <scope>NUCLEOTIDE SEQUENCE</scope>
    <source>
        <strain evidence="1">IP1512017</strain>
    </source>
</reference>
<proteinExistence type="predicted"/>
<gene>
    <name evidence="1" type="ORF">MAL03_13245</name>
</gene>
<protein>
    <submittedName>
        <fullName evidence="1">Uncharacterized protein</fullName>
    </submittedName>
</protein>
<sequence length="261" mass="29596">MKNCFLIISIIIILVGCNHRFNLKEFPVSETVRVDHKLKIVYLGFRNYATRVTERVGRTTTYTADLVYTKRTIPKLTNGFFVDELKSNDFRKDLSSEQIGLFISEYLNVVKSSGAQELSYLIDAEKVDGKSVFKLKNIPVDYYVVGVHGPPFAQDENIGITFVEGFSTIFSILTLGLIPIYSSKVAITEVKVYDKNLKLINKIEYNNSYSSIAAVWILPKPDHCKVLKCNRGTYDSPPDFVYSGMGPRIEEDVLKIIQKNP</sequence>
<name>A0A9Q8RP58_9LEPT</name>
<dbReference type="Proteomes" id="UP000829829">
    <property type="component" value="Chromosome 1"/>
</dbReference>
<dbReference type="NCBIfam" id="NF047480">
    <property type="entry name" value="Lepto_Lp29"/>
    <property type="match status" value="1"/>
</dbReference>
<evidence type="ECO:0000313" key="1">
    <source>
        <dbReference type="EMBL" id="UOG55825.1"/>
    </source>
</evidence>
<dbReference type="RefSeq" id="WP_004430008.1">
    <property type="nucleotide sequence ID" value="NZ_CP091953.1"/>
</dbReference>
<dbReference type="PROSITE" id="PS51257">
    <property type="entry name" value="PROKAR_LIPOPROTEIN"/>
    <property type="match status" value="1"/>
</dbReference>
<organism evidence="1 2">
    <name type="scientific">Leptospira noguchii</name>
    <dbReference type="NCBI Taxonomy" id="28182"/>
    <lineage>
        <taxon>Bacteria</taxon>
        <taxon>Pseudomonadati</taxon>
        <taxon>Spirochaetota</taxon>
        <taxon>Spirochaetia</taxon>
        <taxon>Leptospirales</taxon>
        <taxon>Leptospiraceae</taxon>
        <taxon>Leptospira</taxon>
    </lineage>
</organism>
<dbReference type="EMBL" id="CP091957">
    <property type="protein sequence ID" value="UOG55825.1"/>
    <property type="molecule type" value="Genomic_DNA"/>
</dbReference>